<keyword evidence="7" id="KW-1185">Reference proteome</keyword>
<reference evidence="6 7" key="1">
    <citation type="submission" date="2020-08" db="EMBL/GenBank/DDBJ databases">
        <title>Plant Genome Project.</title>
        <authorList>
            <person name="Zhang R.-G."/>
        </authorList>
    </citation>
    <scope>NUCLEOTIDE SEQUENCE [LARGE SCALE GENOMIC DNA]</scope>
    <source>
        <tissue evidence="6">Rhizome</tissue>
    </source>
</reference>
<feature type="compositionally biased region" description="Acidic residues" evidence="4">
    <location>
        <begin position="232"/>
        <end position="242"/>
    </location>
</feature>
<keyword evidence="2 3" id="KW-0371">Homeobox</keyword>
<evidence type="ECO:0000313" key="6">
    <source>
        <dbReference type="EMBL" id="KAG6475732.1"/>
    </source>
</evidence>
<dbReference type="Pfam" id="PF00046">
    <property type="entry name" value="Homeodomain"/>
    <property type="match status" value="1"/>
</dbReference>
<proteinExistence type="predicted"/>
<dbReference type="GO" id="GO:0005634">
    <property type="term" value="C:nucleus"/>
    <property type="evidence" value="ECO:0007669"/>
    <property type="project" value="UniProtKB-SubCell"/>
</dbReference>
<dbReference type="InterPro" id="IPR044559">
    <property type="entry name" value="WOX13-like"/>
</dbReference>
<feature type="DNA-binding region" description="Homeobox" evidence="2">
    <location>
        <begin position="157"/>
        <end position="222"/>
    </location>
</feature>
<sequence length="335" mass="37551">MFCCADSIHRTQVVADLAGICKEGAAAGDRDRRGGFWAIEAADETGGGERLAEEKIREGILKEAVMTDEQMEILRRQIAAYATICEQLVEMHKAVTARRDSLAGQYFLIPRVVISRVLTPQTILKHCSLCCGVVILGMRLGAFYDGPLISSSGQTIAARQRWTPTALQLQILETMFHQGKGPPRSKQKIKQITKELSRHGQISESNVCNWFQNRKARLKRKQMAALASNTESEVEADEESPNENEPSHRESLPLGSDNSRYIRQLDDGVHPLASQLNQMQGAHHSNDGLKSSSSLEHLTYENVLSMPRIEHHMMSKFDIPSFSPYRFEENYSIIN</sequence>
<accession>A0A8J5EWQ1</accession>
<comment type="caution">
    <text evidence="6">The sequence shown here is derived from an EMBL/GenBank/DDBJ whole genome shotgun (WGS) entry which is preliminary data.</text>
</comment>
<dbReference type="Proteomes" id="UP000734854">
    <property type="component" value="Unassembled WGS sequence"/>
</dbReference>
<dbReference type="Gene3D" id="1.10.10.60">
    <property type="entry name" value="Homeodomain-like"/>
    <property type="match status" value="1"/>
</dbReference>
<dbReference type="AlphaFoldDB" id="A0A8J5EWQ1"/>
<keyword evidence="2 3" id="KW-0238">DNA-binding</keyword>
<evidence type="ECO:0000256" key="1">
    <source>
        <dbReference type="ARBA" id="ARBA00004123"/>
    </source>
</evidence>
<protein>
    <recommendedName>
        <fullName evidence="5">Homeobox domain-containing protein</fullName>
    </recommendedName>
</protein>
<dbReference type="CDD" id="cd00086">
    <property type="entry name" value="homeodomain"/>
    <property type="match status" value="1"/>
</dbReference>
<dbReference type="GO" id="GO:0003677">
    <property type="term" value="F:DNA binding"/>
    <property type="evidence" value="ECO:0007669"/>
    <property type="project" value="UniProtKB-UniRule"/>
</dbReference>
<dbReference type="PANTHER" id="PTHR46777:SF5">
    <property type="entry name" value="WUSCHEL-RELATED HOMEOBOX 13"/>
    <property type="match status" value="1"/>
</dbReference>
<dbReference type="PROSITE" id="PS50071">
    <property type="entry name" value="HOMEOBOX_2"/>
    <property type="match status" value="1"/>
</dbReference>
<dbReference type="InterPro" id="IPR001356">
    <property type="entry name" value="HD"/>
</dbReference>
<dbReference type="PANTHER" id="PTHR46777">
    <property type="entry name" value="WUSCHEL-RELATED HOMEOBOX 13"/>
    <property type="match status" value="1"/>
</dbReference>
<feature type="region of interest" description="Disordered" evidence="4">
    <location>
        <begin position="222"/>
        <end position="259"/>
    </location>
</feature>
<evidence type="ECO:0000259" key="5">
    <source>
        <dbReference type="PROSITE" id="PS50071"/>
    </source>
</evidence>
<dbReference type="GO" id="GO:0003700">
    <property type="term" value="F:DNA-binding transcription factor activity"/>
    <property type="evidence" value="ECO:0007669"/>
    <property type="project" value="InterPro"/>
</dbReference>
<organism evidence="6 7">
    <name type="scientific">Zingiber officinale</name>
    <name type="common">Ginger</name>
    <name type="synonym">Amomum zingiber</name>
    <dbReference type="NCBI Taxonomy" id="94328"/>
    <lineage>
        <taxon>Eukaryota</taxon>
        <taxon>Viridiplantae</taxon>
        <taxon>Streptophyta</taxon>
        <taxon>Embryophyta</taxon>
        <taxon>Tracheophyta</taxon>
        <taxon>Spermatophyta</taxon>
        <taxon>Magnoliopsida</taxon>
        <taxon>Liliopsida</taxon>
        <taxon>Zingiberales</taxon>
        <taxon>Zingiberaceae</taxon>
        <taxon>Zingiber</taxon>
    </lineage>
</organism>
<dbReference type="EMBL" id="JACMSC010000018">
    <property type="protein sequence ID" value="KAG6475732.1"/>
    <property type="molecule type" value="Genomic_DNA"/>
</dbReference>
<evidence type="ECO:0000256" key="2">
    <source>
        <dbReference type="PROSITE-ProRule" id="PRU00108"/>
    </source>
</evidence>
<dbReference type="SMART" id="SM00389">
    <property type="entry name" value="HOX"/>
    <property type="match status" value="1"/>
</dbReference>
<feature type="domain" description="Homeobox" evidence="5">
    <location>
        <begin position="155"/>
        <end position="221"/>
    </location>
</feature>
<dbReference type="SUPFAM" id="SSF46689">
    <property type="entry name" value="Homeodomain-like"/>
    <property type="match status" value="1"/>
</dbReference>
<keyword evidence="2 3" id="KW-0539">Nucleus</keyword>
<evidence type="ECO:0000256" key="3">
    <source>
        <dbReference type="RuleBase" id="RU000682"/>
    </source>
</evidence>
<name>A0A8J5EWQ1_ZINOF</name>
<evidence type="ECO:0000313" key="7">
    <source>
        <dbReference type="Proteomes" id="UP000734854"/>
    </source>
</evidence>
<evidence type="ECO:0000256" key="4">
    <source>
        <dbReference type="SAM" id="MobiDB-lite"/>
    </source>
</evidence>
<dbReference type="InterPro" id="IPR009057">
    <property type="entry name" value="Homeodomain-like_sf"/>
</dbReference>
<gene>
    <name evidence="6" type="ORF">ZIOFF_064961</name>
</gene>
<comment type="subcellular location">
    <subcellularLocation>
        <location evidence="1 2 3">Nucleus</location>
    </subcellularLocation>
</comment>